<reference evidence="3 4" key="1">
    <citation type="journal article" date="2001" name="Arch. Virol.">
        <title>Isolation and characterization of an endogenous cytomegalovirus (BaCMV) from baboons.</title>
        <authorList>
            <person name="Blewett E.L."/>
            <person name="White G."/>
            <person name="Saliki J.T."/>
            <person name="Eberle R."/>
        </authorList>
    </citation>
    <scope>NUCLEOTIDE SEQUENCE [LARGE SCALE GENOMIC DNA]</scope>
    <source>
        <strain evidence="3">OCOM4-52</strain>
    </source>
</reference>
<keyword evidence="4" id="KW-1185">Reference proteome</keyword>
<evidence type="ECO:0000256" key="2">
    <source>
        <dbReference type="SAM" id="Phobius"/>
    </source>
</evidence>
<dbReference type="InterPro" id="IPR031918">
    <property type="entry name" value="UL141"/>
</dbReference>
<feature type="region of interest" description="Disordered" evidence="1">
    <location>
        <begin position="411"/>
        <end position="435"/>
    </location>
</feature>
<keyword evidence="2" id="KW-0472">Membrane</keyword>
<sequence length="435" mass="49540">MRPVRFPRGSARNGTEDETAQLITERGRCSKRPAYVGLGRERTIQDRFPSVEFSVPRPMVPRVAAMPVRRAVAALAVVLISSLAPGARSTDIDHLSWDQCYEDNSPAPLIMPLGSQITIPCTFLPHSWPMVSIRARFCQSEYAGHELMVNVTNGTLVRDDLTGRLSNASWSFVDLGLAHYIALTLNVTNNTTAMFDCVLRNASHGRIEKRFTVITFVETLQRPGEPDCQPKLGFNADGDKIWTAGYNEWQRHTCGTFYGFDRVFYYLATTNRSNHKPPCPPSAPDRCWPVVQQYILDGDCFRIQVPRRRKIHPHLFPDDGQEDDFIELPWVTLGLTVFLIGALCAALMLIIRMTCGKCYRRYERFQKKKHGYRPVSGLFVRAAEYDELYCSVDDDDYDDECSKSYEALFECESPEPPYPDDNDDPPLYSEIKRRL</sequence>
<keyword evidence="2" id="KW-0812">Transmembrane</keyword>
<dbReference type="Gene3D" id="2.60.40.3790">
    <property type="match status" value="1"/>
</dbReference>
<reference evidence="3 4" key="2">
    <citation type="journal article" date="2015" name="Genome Announc.">
        <title>Complete Genome Sequences of Mandrillus leucophaeus and Papio ursinus Cytomegaloviruses.</title>
        <authorList>
            <person name="Blewett E.L."/>
            <person name="Sherrod C.J."/>
            <person name="Texier J.R."/>
            <person name="Conrad T.M."/>
            <person name="Dittmer D.P."/>
        </authorList>
    </citation>
    <scope>NUCLEOTIDE SEQUENCE [LARGE SCALE GENOMIC DNA]</scope>
    <source>
        <strain evidence="3">OCOM4-52</strain>
    </source>
</reference>
<evidence type="ECO:0000313" key="3">
    <source>
        <dbReference type="EMBL" id="AKG51574.1"/>
    </source>
</evidence>
<dbReference type="KEGG" id="vg:24284827"/>
<evidence type="ECO:0000313" key="4">
    <source>
        <dbReference type="Proteomes" id="UP000171701"/>
    </source>
</evidence>
<proteinExistence type="predicted"/>
<dbReference type="InterPro" id="IPR038504">
    <property type="entry name" value="UL141-like_sf"/>
</dbReference>
<protein>
    <submittedName>
        <fullName evidence="3">UL141</fullName>
    </submittedName>
</protein>
<dbReference type="Pfam" id="PF16758">
    <property type="entry name" value="UL141"/>
    <property type="match status" value="1"/>
</dbReference>
<accession>A0A0F7CSU8</accession>
<keyword evidence="2" id="KW-1133">Transmembrane helix</keyword>
<dbReference type="Proteomes" id="UP000171701">
    <property type="component" value="Segment"/>
</dbReference>
<dbReference type="EMBL" id="KR351281">
    <property type="protein sequence ID" value="AKG51574.1"/>
    <property type="molecule type" value="Genomic_DNA"/>
</dbReference>
<organism evidence="3 4">
    <name type="scientific">Papiine betaherpesvirus 4</name>
    <dbReference type="NCBI Taxonomy" id="2560624"/>
    <lineage>
        <taxon>Viruses</taxon>
        <taxon>Duplodnaviria</taxon>
        <taxon>Heunggongvirae</taxon>
        <taxon>Peploviricota</taxon>
        <taxon>Herviviricetes</taxon>
        <taxon>Herpesvirales</taxon>
        <taxon>Orthoherpesviridae</taxon>
        <taxon>Betaherpesvirinae</taxon>
        <taxon>Cytomegalovirus</taxon>
        <taxon>Cytomegalovirus papiinebeta4</taxon>
    </lineage>
</organism>
<name>A0A0F7CSU8_9BETA</name>
<dbReference type="OrthoDB" id="16411at10239"/>
<feature type="transmembrane region" description="Helical" evidence="2">
    <location>
        <begin position="330"/>
        <end position="351"/>
    </location>
</feature>
<evidence type="ECO:0000256" key="1">
    <source>
        <dbReference type="SAM" id="MobiDB-lite"/>
    </source>
</evidence>